<evidence type="ECO:0000313" key="6">
    <source>
        <dbReference type="EMBL" id="OYD06313.1"/>
    </source>
</evidence>
<evidence type="ECO:0000256" key="3">
    <source>
        <dbReference type="ARBA" id="ARBA00022679"/>
    </source>
</evidence>
<dbReference type="EMBL" id="NOWF01000014">
    <property type="protein sequence ID" value="OYD06313.1"/>
    <property type="molecule type" value="Genomic_DNA"/>
</dbReference>
<dbReference type="AlphaFoldDB" id="A0A235B1Z4"/>
<protein>
    <recommendedName>
        <fullName evidence="1">site-specific DNA-methyltransferase (adenine-specific)</fullName>
        <ecNumber evidence="1">2.1.1.72</ecNumber>
    </recommendedName>
</protein>
<accession>A0A235B1Z4</accession>
<evidence type="ECO:0000313" key="7">
    <source>
        <dbReference type="Proteomes" id="UP000215459"/>
    </source>
</evidence>
<dbReference type="Pfam" id="PF02086">
    <property type="entry name" value="MethyltransfD12"/>
    <property type="match status" value="1"/>
</dbReference>
<comment type="catalytic activity">
    <reaction evidence="5">
        <text>a 2'-deoxyadenosine in DNA + S-adenosyl-L-methionine = an N(6)-methyl-2'-deoxyadenosine in DNA + S-adenosyl-L-homocysteine + H(+)</text>
        <dbReference type="Rhea" id="RHEA:15197"/>
        <dbReference type="Rhea" id="RHEA-COMP:12418"/>
        <dbReference type="Rhea" id="RHEA-COMP:12419"/>
        <dbReference type="ChEBI" id="CHEBI:15378"/>
        <dbReference type="ChEBI" id="CHEBI:57856"/>
        <dbReference type="ChEBI" id="CHEBI:59789"/>
        <dbReference type="ChEBI" id="CHEBI:90615"/>
        <dbReference type="ChEBI" id="CHEBI:90616"/>
        <dbReference type="EC" id="2.1.1.72"/>
    </reaction>
</comment>
<name>A0A235B1Z4_9BACL</name>
<gene>
    <name evidence="6" type="ORF">CHM34_17175</name>
</gene>
<dbReference type="InterPro" id="IPR029063">
    <property type="entry name" value="SAM-dependent_MTases_sf"/>
</dbReference>
<dbReference type="GO" id="GO:0009007">
    <property type="term" value="F:site-specific DNA-methyltransferase (adenine-specific) activity"/>
    <property type="evidence" value="ECO:0007669"/>
    <property type="project" value="UniProtKB-EC"/>
</dbReference>
<dbReference type="GO" id="GO:0009307">
    <property type="term" value="P:DNA restriction-modification system"/>
    <property type="evidence" value="ECO:0007669"/>
    <property type="project" value="InterPro"/>
</dbReference>
<evidence type="ECO:0000256" key="1">
    <source>
        <dbReference type="ARBA" id="ARBA00011900"/>
    </source>
</evidence>
<keyword evidence="4" id="KW-0949">S-adenosyl-L-methionine</keyword>
<dbReference type="InterPro" id="IPR012327">
    <property type="entry name" value="MeTrfase_D12"/>
</dbReference>
<organism evidence="6 7">
    <name type="scientific">Paludifilum halophilum</name>
    <dbReference type="NCBI Taxonomy" id="1642702"/>
    <lineage>
        <taxon>Bacteria</taxon>
        <taxon>Bacillati</taxon>
        <taxon>Bacillota</taxon>
        <taxon>Bacilli</taxon>
        <taxon>Bacillales</taxon>
        <taxon>Thermoactinomycetaceae</taxon>
        <taxon>Paludifilum</taxon>
    </lineage>
</organism>
<evidence type="ECO:0000256" key="4">
    <source>
        <dbReference type="ARBA" id="ARBA00022691"/>
    </source>
</evidence>
<comment type="caution">
    <text evidence="6">The sequence shown here is derived from an EMBL/GenBank/DDBJ whole genome shotgun (WGS) entry which is preliminary data.</text>
</comment>
<keyword evidence="3 6" id="KW-0808">Transferase</keyword>
<keyword evidence="2 6" id="KW-0489">Methyltransferase</keyword>
<keyword evidence="7" id="KW-1185">Reference proteome</keyword>
<sequence>MGSKFRVVPYLYDVFAKYDSERVLDAFSGSGVVGYTLKAMGKQVTSNDFLKFSSTVAKAVVENPGISLSDEDIELILSPNADGRSFIRDTFRGLYFPEEDHSFLDSAWSNIEELPEYKKEIAIASLCLAAARKQPRGVFTITSFRYDDGRRNLRMPLKDLFLEAVHEYNDVVFDNGQDNEALNKDIFEVDPNDFDLVYFDPPYVPPRDDNCYIKRYHFLEGLSVYWHNQKIMENTKTKKLEKKYTPFSYKRTITDALNRLISRFRKSTIVLSYSSNSVPSKEEMLDILKAHKSNVEVIEVPHVYSFGTHSTALRRNVSEYIFVAT</sequence>
<reference evidence="6 7" key="1">
    <citation type="submission" date="2017-07" db="EMBL/GenBank/DDBJ databases">
        <title>The genome sequence of Paludifilum halophilum highlights mechanisms for microbial adaptation to high salt environemnts.</title>
        <authorList>
            <person name="Belbahri L."/>
        </authorList>
    </citation>
    <scope>NUCLEOTIDE SEQUENCE [LARGE SCALE GENOMIC DNA]</scope>
    <source>
        <strain evidence="6 7">DSM 102817</strain>
    </source>
</reference>
<proteinExistence type="predicted"/>
<dbReference type="OrthoDB" id="9805629at2"/>
<dbReference type="InterPro" id="IPR002052">
    <property type="entry name" value="DNA_methylase_N6_adenine_CS"/>
</dbReference>
<evidence type="ECO:0000256" key="2">
    <source>
        <dbReference type="ARBA" id="ARBA00022603"/>
    </source>
</evidence>
<dbReference type="EC" id="2.1.1.72" evidence="1"/>
<dbReference type="Proteomes" id="UP000215459">
    <property type="component" value="Unassembled WGS sequence"/>
</dbReference>
<dbReference type="SUPFAM" id="SSF53335">
    <property type="entry name" value="S-adenosyl-L-methionine-dependent methyltransferases"/>
    <property type="match status" value="1"/>
</dbReference>
<dbReference type="GO" id="GO:0003676">
    <property type="term" value="F:nucleic acid binding"/>
    <property type="evidence" value="ECO:0007669"/>
    <property type="project" value="InterPro"/>
</dbReference>
<evidence type="ECO:0000256" key="5">
    <source>
        <dbReference type="ARBA" id="ARBA00047942"/>
    </source>
</evidence>
<dbReference type="GO" id="GO:0032259">
    <property type="term" value="P:methylation"/>
    <property type="evidence" value="ECO:0007669"/>
    <property type="project" value="UniProtKB-KW"/>
</dbReference>
<dbReference type="Gene3D" id="3.40.50.150">
    <property type="entry name" value="Vaccinia Virus protein VP39"/>
    <property type="match status" value="1"/>
</dbReference>
<dbReference type="PROSITE" id="PS00092">
    <property type="entry name" value="N6_MTASE"/>
    <property type="match status" value="1"/>
</dbReference>